<proteinExistence type="predicted"/>
<dbReference type="EMBL" id="JACRSZ010000003">
    <property type="protein sequence ID" value="MBC8572460.1"/>
    <property type="molecule type" value="Genomic_DNA"/>
</dbReference>
<dbReference type="InterPro" id="IPR010388">
    <property type="entry name" value="Anaerobic_Co-chelatase"/>
</dbReference>
<dbReference type="Proteomes" id="UP000657421">
    <property type="component" value="Unassembled WGS sequence"/>
</dbReference>
<dbReference type="Gene3D" id="3.40.50.1400">
    <property type="match status" value="2"/>
</dbReference>
<dbReference type="SUPFAM" id="SSF53800">
    <property type="entry name" value="Chelatase"/>
    <property type="match status" value="1"/>
</dbReference>
<organism evidence="1 2">
    <name type="scientific">Jingyaoa shaoxingensis</name>
    <dbReference type="NCBI Taxonomy" id="2763671"/>
    <lineage>
        <taxon>Bacteria</taxon>
        <taxon>Bacillati</taxon>
        <taxon>Bacillota</taxon>
        <taxon>Clostridia</taxon>
        <taxon>Lachnospirales</taxon>
        <taxon>Lachnospiraceae</taxon>
        <taxon>Jingyaoa</taxon>
    </lineage>
</organism>
<evidence type="ECO:0000313" key="1">
    <source>
        <dbReference type="EMBL" id="MBC8572460.1"/>
    </source>
</evidence>
<dbReference type="PIRSF" id="PIRSF033579">
    <property type="entry name" value="Anaer_Co_chel"/>
    <property type="match status" value="1"/>
</dbReference>
<accession>A0ABR7N7S7</accession>
<protein>
    <submittedName>
        <fullName evidence="1">Sirohydrochlorin cobaltochelatase</fullName>
    </submittedName>
</protein>
<evidence type="ECO:0000313" key="2">
    <source>
        <dbReference type="Proteomes" id="UP000657421"/>
    </source>
</evidence>
<keyword evidence="2" id="KW-1185">Reference proteome</keyword>
<dbReference type="RefSeq" id="WP_249307448.1">
    <property type="nucleotide sequence ID" value="NZ_JACRSZ010000003.1"/>
</dbReference>
<sequence>MAVQTEAILAVSFGTSHNDTRERTIDRIEAKLQESYPERRIYRAWTSDMIRKKLEKRDAVHIDSVQEAFARMKKDGIRTVTVQPTHVMNAIENDKMCEQVHLAEADFEEIKTGDALFVTEQDKEEIVKILGEYWNSVPEDELIIFMGHGTSHEANVVYEQLDEALKAAGHKNMYVGTVESLPTLEMIMKKIDGRDVKKVHLAPFMIVAGDHAKNDMAGDEEDSWGGQLKRAGYDVECHIIGLGELEGIQNMFVRHVREAK</sequence>
<gene>
    <name evidence="1" type="ORF">H8716_05065</name>
</gene>
<dbReference type="CDD" id="cd03413">
    <property type="entry name" value="CbiK_C"/>
    <property type="match status" value="1"/>
</dbReference>
<comment type="caution">
    <text evidence="1">The sequence shown here is derived from an EMBL/GenBank/DDBJ whole genome shotgun (WGS) entry which is preliminary data.</text>
</comment>
<dbReference type="Pfam" id="PF06180">
    <property type="entry name" value="CbiK"/>
    <property type="match status" value="1"/>
</dbReference>
<reference evidence="1 2" key="1">
    <citation type="submission" date="2020-08" db="EMBL/GenBank/DDBJ databases">
        <title>Genome public.</title>
        <authorList>
            <person name="Liu C."/>
            <person name="Sun Q."/>
        </authorList>
    </citation>
    <scope>NUCLEOTIDE SEQUENCE [LARGE SCALE GENOMIC DNA]</scope>
    <source>
        <strain evidence="1 2">NSJ-46</strain>
    </source>
</reference>
<name>A0ABR7N7S7_9FIRM</name>